<evidence type="ECO:0000256" key="5">
    <source>
        <dbReference type="SAM" id="Phobius"/>
    </source>
</evidence>
<evidence type="ECO:0000256" key="3">
    <source>
        <dbReference type="ARBA" id="ARBA00022989"/>
    </source>
</evidence>
<feature type="transmembrane region" description="Helical" evidence="5">
    <location>
        <begin position="501"/>
        <end position="517"/>
    </location>
</feature>
<dbReference type="GO" id="GO:0016020">
    <property type="term" value="C:membrane"/>
    <property type="evidence" value="ECO:0007669"/>
    <property type="project" value="UniProtKB-SubCell"/>
</dbReference>
<keyword evidence="3 5" id="KW-1133">Transmembrane helix</keyword>
<dbReference type="Gene3D" id="3.30.750.24">
    <property type="entry name" value="STAS domain"/>
    <property type="match status" value="1"/>
</dbReference>
<feature type="domain" description="STAS" evidence="6">
    <location>
        <begin position="540"/>
        <end position="675"/>
    </location>
</feature>
<feature type="transmembrane region" description="Helical" evidence="5">
    <location>
        <begin position="124"/>
        <end position="151"/>
    </location>
</feature>
<comment type="caution">
    <text evidence="7">The sequence shown here is derived from an EMBL/GenBank/DDBJ whole genome shotgun (WGS) entry which is preliminary data.</text>
</comment>
<feature type="transmembrane region" description="Helical" evidence="5">
    <location>
        <begin position="272"/>
        <end position="290"/>
    </location>
</feature>
<dbReference type="Proteomes" id="UP000663860">
    <property type="component" value="Unassembled WGS sequence"/>
</dbReference>
<evidence type="ECO:0000256" key="2">
    <source>
        <dbReference type="ARBA" id="ARBA00022692"/>
    </source>
</evidence>
<dbReference type="PANTHER" id="PTHR11814">
    <property type="entry name" value="SULFATE TRANSPORTER"/>
    <property type="match status" value="1"/>
</dbReference>
<protein>
    <recommendedName>
        <fullName evidence="6">STAS domain-containing protein</fullName>
    </recommendedName>
</protein>
<accession>A0A814WGU9</accession>
<dbReference type="Pfam" id="PF00916">
    <property type="entry name" value="Sulfate_transp"/>
    <property type="match status" value="1"/>
</dbReference>
<dbReference type="CDD" id="cd07042">
    <property type="entry name" value="STAS_SulP_like_sulfate_transporter"/>
    <property type="match status" value="1"/>
</dbReference>
<evidence type="ECO:0000259" key="6">
    <source>
        <dbReference type="PROSITE" id="PS50801"/>
    </source>
</evidence>
<feature type="transmembrane region" description="Helical" evidence="5">
    <location>
        <begin position="354"/>
        <end position="373"/>
    </location>
</feature>
<dbReference type="PROSITE" id="PS50801">
    <property type="entry name" value="STAS"/>
    <property type="match status" value="1"/>
</dbReference>
<reference evidence="7" key="1">
    <citation type="submission" date="2021-02" db="EMBL/GenBank/DDBJ databases">
        <authorList>
            <person name="Nowell W R."/>
        </authorList>
    </citation>
    <scope>NUCLEOTIDE SEQUENCE</scope>
</reference>
<feature type="transmembrane region" description="Helical" evidence="5">
    <location>
        <begin position="450"/>
        <end position="468"/>
    </location>
</feature>
<keyword evidence="2 5" id="KW-0812">Transmembrane</keyword>
<dbReference type="EMBL" id="CAJNOE010000411">
    <property type="protein sequence ID" value="CAF1202198.1"/>
    <property type="molecule type" value="Genomic_DNA"/>
</dbReference>
<dbReference type="InterPro" id="IPR002645">
    <property type="entry name" value="STAS_dom"/>
</dbReference>
<feature type="transmembrane region" description="Helical" evidence="5">
    <location>
        <begin position="426"/>
        <end position="444"/>
    </location>
</feature>
<dbReference type="Pfam" id="PF01740">
    <property type="entry name" value="STAS"/>
    <property type="match status" value="1"/>
</dbReference>
<organism evidence="7 8">
    <name type="scientific">Adineta steineri</name>
    <dbReference type="NCBI Taxonomy" id="433720"/>
    <lineage>
        <taxon>Eukaryota</taxon>
        <taxon>Metazoa</taxon>
        <taxon>Spiralia</taxon>
        <taxon>Gnathifera</taxon>
        <taxon>Rotifera</taxon>
        <taxon>Eurotatoria</taxon>
        <taxon>Bdelloidea</taxon>
        <taxon>Adinetida</taxon>
        <taxon>Adinetidae</taxon>
        <taxon>Adineta</taxon>
    </lineage>
</organism>
<evidence type="ECO:0000256" key="1">
    <source>
        <dbReference type="ARBA" id="ARBA00004141"/>
    </source>
</evidence>
<dbReference type="InterPro" id="IPR001902">
    <property type="entry name" value="SLC26A/SulP_fam"/>
</dbReference>
<evidence type="ECO:0000256" key="4">
    <source>
        <dbReference type="ARBA" id="ARBA00023136"/>
    </source>
</evidence>
<dbReference type="InterPro" id="IPR036513">
    <property type="entry name" value="STAS_dom_sf"/>
</dbReference>
<dbReference type="NCBIfam" id="TIGR00815">
    <property type="entry name" value="sulP"/>
    <property type="match status" value="1"/>
</dbReference>
<dbReference type="SUPFAM" id="SSF52091">
    <property type="entry name" value="SpoIIaa-like"/>
    <property type="match status" value="1"/>
</dbReference>
<proteinExistence type="predicted"/>
<dbReference type="GO" id="GO:0055085">
    <property type="term" value="P:transmembrane transport"/>
    <property type="evidence" value="ECO:0007669"/>
    <property type="project" value="InterPro"/>
</dbReference>
<evidence type="ECO:0000313" key="8">
    <source>
        <dbReference type="Proteomes" id="UP000663860"/>
    </source>
</evidence>
<gene>
    <name evidence="7" type="ORF">IZO911_LOCUS28678</name>
</gene>
<keyword evidence="4 5" id="KW-0472">Membrane</keyword>
<dbReference type="InterPro" id="IPR011547">
    <property type="entry name" value="SLC26A/SulP_dom"/>
</dbReference>
<evidence type="ECO:0000313" key="7">
    <source>
        <dbReference type="EMBL" id="CAF1202198.1"/>
    </source>
</evidence>
<name>A0A814WGU9_9BILA</name>
<dbReference type="AlphaFoldDB" id="A0A814WGU9"/>
<sequence length="701" mass="78711">MTHLSSINEQIESDPNDEFCSTQEDSYRNLRLQSFVDRYGIEEEQISSIDRAKRYVRKKYSSLTIECCLNAFLNKIPLIRCLYEYNIRKNLFGDIMAGITIAIMHIPQGMAYGTLTTLPPVHGLYISFFPVILYMIFGTSPHLSIGTFAVISLMTAQAIDSVSLQPMNLIMSNESISNATDSLIIDTKVNIATTLALLVGLIQILLSFLRLGFLTVYLTEPFISGFTTGAAFHVFTSQIPSVFGLKSPRGVHGPFKLLRIYIKLFRSLFSNINWISTAVAFISIIVLYIAKYFNDRYKSKIRIILPSELLLIIVGTTISHFTQFHSTYGVSVVGEIKRGLPPPSLPSFNNANQLIVPAITIAAVSLSISISMAKTLSRKHSYKVSSNQELLAYGMANGISSFFQCYPSAGSLSRSVVQEGSGGKTVLVNGFSSLLLGSVLIALTPLFRSLPMACLAAIIIVNLKGLFLQLKDFLLYFRISTLECILWTMTFVSVVLFDVDIGLYVGICTSFIINTVRTQKPRFFILGQVDNTGIYKSTTYFPSVQQYSNIKILRFDESLYACNAPFFKRKFYDLIGIQLTQQPIISCGKNKNNNNNQKKLIYKYVILECSPFNYIDTVGVKLLIQIFNDLKKRGITLYLSECRYEVRHTLDSMKFYEKTEFHIIYVTTHDAVMSALICLLTRVHFTRNAIGSSKLAGRFFA</sequence>
<feature type="transmembrane region" description="Helical" evidence="5">
    <location>
        <begin position="91"/>
        <end position="112"/>
    </location>
</feature>
<feature type="transmembrane region" description="Helical" evidence="5">
    <location>
        <begin position="195"/>
        <end position="218"/>
    </location>
</feature>
<feature type="transmembrane region" description="Helical" evidence="5">
    <location>
        <begin position="302"/>
        <end position="321"/>
    </location>
</feature>
<comment type="subcellular location">
    <subcellularLocation>
        <location evidence="1">Membrane</location>
        <topology evidence="1">Multi-pass membrane protein</topology>
    </subcellularLocation>
</comment>